<sequence>MAESLRPWLVAKLLALAPSLVTLAPADAPAAAGAGGGASSSRHTLEAAPAAAAAERRTQRLDDVRYMRGSRVQLLRIYPADTAAAAPPAGAARSEEKRRLLQAADSVAARKLLARCSPPPQQGMMLACVADREAQTLVRFEASAMRKFAQKCDMPLSALGGATLVLQEVRPTVMLLPRLMGQTGPFAPPPELVPRLVLDVASFNVLGAPCDQPFHSVTELEYRVFPGRSTLEPELAGHRAWFKLWFDEGAKHLRRERGAEKRLEMERRENERRRAERRAARREEQTAERADEGEASSTSVAPPPAQVQRSAHPGAVAALGAAQKAQDLDSAQRQLATRAEAAREPTPTFEVESMGWGDFDKVLEEEIHPARLETVAPPRGLSVPLAPSPPARLRSLSPQHESFTERVPSHRAAPARQAFIPMSPFSSQSQSQAASEVRRSPAQGELQQQSFSPGPPQLPDEDWTLPFALPGETQLDHLQEETDDAPLAPSDMASSSRATALVRSRTPPGSARVEERSEMPPPSVSRAPASVPTSTKASTSTVPTAPQARVLVLETQVARPRPDMSAQAPSAARADQPSPSAQTSAKATMAAMAAAARRAMSLARKTPARIVDSVAAVAAAQVQPSVPARPATPAVVAAEQRQEILATAPTQAAEQSVEAALAAPNDRAVEQPRAQAAASSPQRQTDEPDANAQQATPKARHVVRTPSKKRPHEEVEPETSETGAAKEGDGRKVPRLASAERGSSSPAGPSGAAADRQRIKKRSRAEAKARYEALMMEIVD</sequence>
<feature type="signal peptide" evidence="2">
    <location>
        <begin position="1"/>
        <end position="23"/>
    </location>
</feature>
<evidence type="ECO:0000256" key="2">
    <source>
        <dbReference type="SAM" id="SignalP"/>
    </source>
</evidence>
<reference evidence="3 4" key="1">
    <citation type="journal article" date="2018" name="Mol. Biol. Evol.">
        <title>Broad Genomic Sampling Reveals a Smut Pathogenic Ancestry of the Fungal Clade Ustilaginomycotina.</title>
        <authorList>
            <person name="Kijpornyongpan T."/>
            <person name="Mondo S.J."/>
            <person name="Barry K."/>
            <person name="Sandor L."/>
            <person name="Lee J."/>
            <person name="Lipzen A."/>
            <person name="Pangilinan J."/>
            <person name="LaButti K."/>
            <person name="Hainaut M."/>
            <person name="Henrissat B."/>
            <person name="Grigoriev I.V."/>
            <person name="Spatafora J.W."/>
            <person name="Aime M.C."/>
        </authorList>
    </citation>
    <scope>NUCLEOTIDE SEQUENCE [LARGE SCALE GENOMIC DNA]</scope>
    <source>
        <strain evidence="3 4">MCA 4186</strain>
    </source>
</reference>
<keyword evidence="4" id="KW-1185">Reference proteome</keyword>
<feature type="region of interest" description="Disordered" evidence="1">
    <location>
        <begin position="31"/>
        <end position="56"/>
    </location>
</feature>
<dbReference type="RefSeq" id="XP_025601430.1">
    <property type="nucleotide sequence ID" value="XM_025741275.1"/>
</dbReference>
<feature type="compositionally biased region" description="Low complexity" evidence="1">
    <location>
        <begin position="381"/>
        <end position="398"/>
    </location>
</feature>
<feature type="compositionally biased region" description="Polar residues" evidence="1">
    <location>
        <begin position="535"/>
        <end position="544"/>
    </location>
</feature>
<evidence type="ECO:0000313" key="3">
    <source>
        <dbReference type="EMBL" id="PWO01152.1"/>
    </source>
</evidence>
<dbReference type="EMBL" id="KZ819283">
    <property type="protein sequence ID" value="PWO01152.1"/>
    <property type="molecule type" value="Genomic_DNA"/>
</dbReference>
<organism evidence="3 4">
    <name type="scientific">Tilletiopsis washingtonensis</name>
    <dbReference type="NCBI Taxonomy" id="58919"/>
    <lineage>
        <taxon>Eukaryota</taxon>
        <taxon>Fungi</taxon>
        <taxon>Dikarya</taxon>
        <taxon>Basidiomycota</taxon>
        <taxon>Ustilaginomycotina</taxon>
        <taxon>Exobasidiomycetes</taxon>
        <taxon>Entylomatales</taxon>
        <taxon>Entylomatales incertae sedis</taxon>
        <taxon>Tilletiopsis</taxon>
    </lineage>
</organism>
<dbReference type="Proteomes" id="UP000245946">
    <property type="component" value="Unassembled WGS sequence"/>
</dbReference>
<protein>
    <recommendedName>
        <fullName evidence="5">Telomere replication protein EST3</fullName>
    </recommendedName>
</protein>
<accession>A0A316ZI18</accession>
<feature type="region of interest" description="Disordered" evidence="1">
    <location>
        <begin position="263"/>
        <end position="313"/>
    </location>
</feature>
<feature type="compositionally biased region" description="Basic residues" evidence="1">
    <location>
        <begin position="698"/>
        <end position="710"/>
    </location>
</feature>
<feature type="compositionally biased region" description="Low complexity" evidence="1">
    <location>
        <begin position="737"/>
        <end position="754"/>
    </location>
</feature>
<feature type="compositionally biased region" description="Low complexity" evidence="1">
    <location>
        <begin position="524"/>
        <end position="534"/>
    </location>
</feature>
<evidence type="ECO:0000313" key="4">
    <source>
        <dbReference type="Proteomes" id="UP000245946"/>
    </source>
</evidence>
<feature type="compositionally biased region" description="Low complexity" evidence="1">
    <location>
        <begin position="671"/>
        <end position="683"/>
    </location>
</feature>
<gene>
    <name evidence="3" type="ORF">FA09DRAFT_327110</name>
</gene>
<feature type="compositionally biased region" description="Basic and acidic residues" evidence="1">
    <location>
        <begin position="263"/>
        <end position="292"/>
    </location>
</feature>
<name>A0A316ZI18_9BASI</name>
<feature type="compositionally biased region" description="Low complexity" evidence="1">
    <location>
        <begin position="580"/>
        <end position="589"/>
    </location>
</feature>
<proteinExistence type="predicted"/>
<dbReference type="AlphaFoldDB" id="A0A316ZI18"/>
<feature type="region of interest" description="Disordered" evidence="1">
    <location>
        <begin position="328"/>
        <end position="353"/>
    </location>
</feature>
<evidence type="ECO:0000256" key="1">
    <source>
        <dbReference type="SAM" id="MobiDB-lite"/>
    </source>
</evidence>
<feature type="region of interest" description="Disordered" evidence="1">
    <location>
        <begin position="371"/>
        <end position="589"/>
    </location>
</feature>
<dbReference type="GeneID" id="37268819"/>
<dbReference type="STRING" id="58919.A0A316ZI18"/>
<feature type="chain" id="PRO_5016329058" description="Telomere replication protein EST3" evidence="2">
    <location>
        <begin position="24"/>
        <end position="780"/>
    </location>
</feature>
<feature type="compositionally biased region" description="Low complexity" evidence="1">
    <location>
        <begin position="426"/>
        <end position="435"/>
    </location>
</feature>
<evidence type="ECO:0008006" key="5">
    <source>
        <dbReference type="Google" id="ProtNLM"/>
    </source>
</evidence>
<feature type="compositionally biased region" description="Low complexity" evidence="1">
    <location>
        <begin position="651"/>
        <end position="663"/>
    </location>
</feature>
<feature type="region of interest" description="Disordered" evidence="1">
    <location>
        <begin position="647"/>
        <end position="763"/>
    </location>
</feature>
<keyword evidence="2" id="KW-0732">Signal</keyword>